<dbReference type="PANTHER" id="PTHR12322">
    <property type="entry name" value="DOUBLESEX AND MAB-3 RELATED TRANSCRIPTION FACTOR DMRT"/>
    <property type="match status" value="1"/>
</dbReference>
<dbReference type="PANTHER" id="PTHR12322:SF116">
    <property type="entry name" value="DOUBLESEX-MAB RELATED 99B"/>
    <property type="match status" value="1"/>
</dbReference>
<evidence type="ECO:0000256" key="2">
    <source>
        <dbReference type="ARBA" id="ARBA00022833"/>
    </source>
</evidence>
<feature type="compositionally biased region" description="Polar residues" evidence="6">
    <location>
        <begin position="1"/>
        <end position="18"/>
    </location>
</feature>
<accession>A0A5B8HC03</accession>
<keyword evidence="2 5" id="KW-0862">Zinc</keyword>
<proteinExistence type="evidence at transcript level"/>
<reference evidence="8" key="2">
    <citation type="journal article" date="2019" name="BMC Genomics">
        <title>Identification of sex determination genes and their evolution in Phlebotominae sand flies (Diptera, Nematocera).</title>
        <authorList>
            <person name="Petrella V."/>
            <person name="Aceto S."/>
            <person name="Colonna V."/>
            <person name="Saccone G."/>
            <person name="Sanges R."/>
            <person name="Polanska N."/>
            <person name="Volf P."/>
            <person name="Gradoni L."/>
            <person name="Bongiorno G."/>
            <person name="Salvemini M."/>
        </authorList>
    </citation>
    <scope>NUCLEOTIDE SEQUENCE</scope>
</reference>
<dbReference type="InterPro" id="IPR026607">
    <property type="entry name" value="DMRT"/>
</dbReference>
<reference evidence="8" key="1">
    <citation type="submission" date="2018-12" db="EMBL/GenBank/DDBJ databases">
        <authorList>
            <person name="Valeria P."/>
            <person name="Serena A."/>
            <person name="Vincenza C."/>
            <person name="Giuseppe S."/>
            <person name="Remo S."/>
            <person name="Nikola P."/>
            <person name="Petr V."/>
            <person name="Luigi G."/>
            <person name="Gioia B."/>
            <person name="Marco S."/>
        </authorList>
    </citation>
    <scope>NUCLEOTIDE SEQUENCE</scope>
</reference>
<dbReference type="Pfam" id="PF00751">
    <property type="entry name" value="DM"/>
    <property type="match status" value="1"/>
</dbReference>
<dbReference type="PROSITE" id="PS40000">
    <property type="entry name" value="DM_1"/>
    <property type="match status" value="1"/>
</dbReference>
<dbReference type="InterPro" id="IPR014932">
    <property type="entry name" value="DSX_dimer"/>
</dbReference>
<feature type="region of interest" description="Disordered" evidence="6">
    <location>
        <begin position="1"/>
        <end position="38"/>
    </location>
</feature>
<dbReference type="GO" id="GO:0000981">
    <property type="term" value="F:DNA-binding transcription factor activity, RNA polymerase II-specific"/>
    <property type="evidence" value="ECO:0007669"/>
    <property type="project" value="TreeGrafter"/>
</dbReference>
<dbReference type="AlphaFoldDB" id="A0A5B8HC03"/>
<feature type="region of interest" description="Disordered" evidence="6">
    <location>
        <begin position="119"/>
        <end position="167"/>
    </location>
</feature>
<sequence>MVSEHNTWSDVMTNSGPTDSKDEMCRGASNSVNPRTPPNCARCRNHGLKIALKGHKRYCKFRICSCEKCRLTAERQRVMALQTALRRAQAQDEARHISADEVPPTPPPALAICPITTPKSQCDSEPPAPITVPLPQRSHEGSCQSSSTTPCSTGEPIPVPSSRKLAPVNPTIRNPAASQSSEQFFDNCQKLLDKFNYPWELMPLMYVILENANVDVREAARRIEEAMSVCRSRFLCPSYYYPYLNAAATSHFVYNYNFETMLSAQLQNKSFISENVPGTRHISESPASYTPLSLPAALQIKRLIPTSSLTTAST</sequence>
<dbReference type="FunFam" id="4.10.1040.10:FF:000001">
    <property type="entry name" value="doublesex- and mab-3-related transcription factor 1"/>
    <property type="match status" value="1"/>
</dbReference>
<evidence type="ECO:0000256" key="1">
    <source>
        <dbReference type="ARBA" id="ARBA00022723"/>
    </source>
</evidence>
<dbReference type="InterPro" id="IPR036407">
    <property type="entry name" value="DM_DNA-bd_sf"/>
</dbReference>
<keyword evidence="3 5" id="KW-0238">DNA-binding</keyword>
<dbReference type="SMART" id="SM00301">
    <property type="entry name" value="DM"/>
    <property type="match status" value="1"/>
</dbReference>
<name>A0A5B8HC03_PHLPE</name>
<evidence type="ECO:0000256" key="5">
    <source>
        <dbReference type="PROSITE-ProRule" id="PRU00070"/>
    </source>
</evidence>
<dbReference type="Pfam" id="PF08828">
    <property type="entry name" value="DSX_dimer"/>
    <property type="match status" value="1"/>
</dbReference>
<dbReference type="Gene3D" id="4.10.1040.10">
    <property type="entry name" value="DM DNA-binding domain"/>
    <property type="match status" value="1"/>
</dbReference>
<dbReference type="GO" id="GO:0000978">
    <property type="term" value="F:RNA polymerase II cis-regulatory region sequence-specific DNA binding"/>
    <property type="evidence" value="ECO:0007669"/>
    <property type="project" value="TreeGrafter"/>
</dbReference>
<dbReference type="GO" id="GO:0046872">
    <property type="term" value="F:metal ion binding"/>
    <property type="evidence" value="ECO:0007669"/>
    <property type="project" value="UniProtKB-KW"/>
</dbReference>
<keyword evidence="4 5" id="KW-0539">Nucleus</keyword>
<feature type="DNA-binding region" description="DM" evidence="5">
    <location>
        <begin position="40"/>
        <end position="87"/>
    </location>
</feature>
<keyword evidence="1 5" id="KW-0479">Metal-binding</keyword>
<dbReference type="Gene3D" id="1.10.8.10">
    <property type="entry name" value="DNA helicase RuvA subunit, C-terminal domain"/>
    <property type="match status" value="1"/>
</dbReference>
<dbReference type="SUPFAM" id="SSF82927">
    <property type="entry name" value="Cysteine-rich DNA binding domain, (DM domain)"/>
    <property type="match status" value="1"/>
</dbReference>
<evidence type="ECO:0000313" key="8">
    <source>
        <dbReference type="EMBL" id="QDX01805.1"/>
    </source>
</evidence>
<evidence type="ECO:0000259" key="7">
    <source>
        <dbReference type="PROSITE" id="PS50809"/>
    </source>
</evidence>
<dbReference type="GO" id="GO:0007548">
    <property type="term" value="P:sex differentiation"/>
    <property type="evidence" value="ECO:0007669"/>
    <property type="project" value="TreeGrafter"/>
</dbReference>
<dbReference type="InterPro" id="IPR001275">
    <property type="entry name" value="DM_DNA-bd"/>
</dbReference>
<feature type="domain" description="DM" evidence="7">
    <location>
        <begin position="40"/>
        <end position="87"/>
    </location>
</feature>
<dbReference type="PROSITE" id="PS50809">
    <property type="entry name" value="DM_2"/>
    <property type="match status" value="1"/>
</dbReference>
<evidence type="ECO:0000256" key="3">
    <source>
        <dbReference type="ARBA" id="ARBA00023125"/>
    </source>
</evidence>
<feature type="compositionally biased region" description="Low complexity" evidence="6">
    <location>
        <begin position="142"/>
        <end position="153"/>
    </location>
</feature>
<organism evidence="8">
    <name type="scientific">Phlebotomus perniciosus</name>
    <name type="common">Phlebotomine sand fly</name>
    <dbReference type="NCBI Taxonomy" id="13204"/>
    <lineage>
        <taxon>Eukaryota</taxon>
        <taxon>Metazoa</taxon>
        <taxon>Ecdysozoa</taxon>
        <taxon>Arthropoda</taxon>
        <taxon>Hexapoda</taxon>
        <taxon>Insecta</taxon>
        <taxon>Pterygota</taxon>
        <taxon>Neoptera</taxon>
        <taxon>Endopterygota</taxon>
        <taxon>Diptera</taxon>
        <taxon>Nematocera</taxon>
        <taxon>Psychodoidea</taxon>
        <taxon>Psychodidae</taxon>
        <taxon>Phlebotomus</taxon>
        <taxon>Larroussius</taxon>
    </lineage>
</organism>
<dbReference type="SMART" id="SM01143">
    <property type="entry name" value="DSX_dimer"/>
    <property type="match status" value="1"/>
</dbReference>
<dbReference type="EMBL" id="MK286442">
    <property type="protein sequence ID" value="QDX01805.1"/>
    <property type="molecule type" value="mRNA"/>
</dbReference>
<evidence type="ECO:0000256" key="6">
    <source>
        <dbReference type="SAM" id="MobiDB-lite"/>
    </source>
</evidence>
<dbReference type="GO" id="GO:0005634">
    <property type="term" value="C:nucleus"/>
    <property type="evidence" value="ECO:0007669"/>
    <property type="project" value="UniProtKB-SubCell"/>
</dbReference>
<comment type="subcellular location">
    <subcellularLocation>
        <location evidence="5">Nucleus</location>
    </subcellularLocation>
</comment>
<evidence type="ECO:0000256" key="4">
    <source>
        <dbReference type="ARBA" id="ARBA00023242"/>
    </source>
</evidence>
<protein>
    <submittedName>
        <fullName evidence="8">DSXM</fullName>
    </submittedName>
</protein>